<dbReference type="Pfam" id="PF25872">
    <property type="entry name" value="HTH_77"/>
    <property type="match status" value="1"/>
</dbReference>
<protein>
    <submittedName>
        <fullName evidence="4">Predicted ATPase</fullName>
    </submittedName>
</protein>
<dbReference type="Pfam" id="PF13424">
    <property type="entry name" value="TPR_12"/>
    <property type="match status" value="1"/>
</dbReference>
<dbReference type="PRINTS" id="PR00364">
    <property type="entry name" value="DISEASERSIST"/>
</dbReference>
<dbReference type="EMBL" id="FRBI01000040">
    <property type="protein sequence ID" value="SHN33778.1"/>
    <property type="molecule type" value="Genomic_DNA"/>
</dbReference>
<accession>A0A1M7QR83</accession>
<feature type="domain" description="Winged helix-turn-helix" evidence="3">
    <location>
        <begin position="295"/>
        <end position="365"/>
    </location>
</feature>
<dbReference type="SUPFAM" id="SSF48452">
    <property type="entry name" value="TPR-like"/>
    <property type="match status" value="1"/>
</dbReference>
<dbReference type="InterPro" id="IPR058852">
    <property type="entry name" value="HTH_77"/>
</dbReference>
<proteinExistence type="predicted"/>
<evidence type="ECO:0000313" key="4">
    <source>
        <dbReference type="EMBL" id="SHN33778.1"/>
    </source>
</evidence>
<dbReference type="AlphaFoldDB" id="A0A1M7QR83"/>
<dbReference type="STRING" id="310782.SAMN05216499_1404"/>
<sequence length="751" mass="80522">MGARDAPRPVAPAAARGGGARRALYVALAVKYAPCTMETAGNLPSELTGFVGRASEVDRLRALVAGSRLVTVTGAGGVGKSRVALRAARLVQDRFRDGVWLAELIGLRGADLVDHTLAEALRLPDHTSRAPRKALAEHLADRELLLVLDGFDRLAEPCAELVADLLRRAPGLRVLAVGRRPLGITGEQLLPLQPLPVGSDAVRLFAERASAVLPDFAVTAHNSAAVAELCARLDGLPLALELAAVRLRALSVEQVLERLDDRFRLLTGGDPSAPARHRALRTAIGWSHELCGPAERLLWARLSVFAGYFDLEAVEYVCAGGGIAEDEVVEAVAALVDQSVLSRQEGAGGGPARYRMLDSVREYGAGWLAALGDEARVRRRHRDWYLGLATWCELDWFSPRQAEVAERVAADLPNLRLALEFSLDGVAGEPSEDPAVGQYLAGTLWFCWVGCGRLAEGRHWLGRALELPAERSEARAKVMWVYGYVALLQGDSAAALAVLQECRDEARAAGNAVAEAYALHRLGCLALVSDDMPRAERFIDDALLRYRSIGELNSNVLMAQVELAMSVAFQGDVEQAVRLAEEVRDICRDHGERWTLAYALYVLGYAAWLGGEPERARRLAEEALAIDHAFDDLVGAVLALELLALITEGEGAPHEAAVLQGAAGRLWESVGLRLFGSRYFNAPHAVCEQRVRAALGEAAYAAALGEGGRLGLDAAAHRALNRPRGAGRGEQHGAVRAPVPREPAASPEAAG</sequence>
<dbReference type="InterPro" id="IPR011990">
    <property type="entry name" value="TPR-like_helical_dom_sf"/>
</dbReference>
<dbReference type="SUPFAM" id="SSF52540">
    <property type="entry name" value="P-loop containing nucleoside triphosphate hydrolases"/>
    <property type="match status" value="1"/>
</dbReference>
<gene>
    <name evidence="4" type="ORF">SAMN05216499_1404</name>
</gene>
<dbReference type="InterPro" id="IPR049945">
    <property type="entry name" value="AAA_22"/>
</dbReference>
<dbReference type="GO" id="GO:0016887">
    <property type="term" value="F:ATP hydrolysis activity"/>
    <property type="evidence" value="ECO:0007669"/>
    <property type="project" value="InterPro"/>
</dbReference>
<evidence type="ECO:0000256" key="1">
    <source>
        <dbReference type="SAM" id="MobiDB-lite"/>
    </source>
</evidence>
<evidence type="ECO:0000313" key="5">
    <source>
        <dbReference type="Proteomes" id="UP000184111"/>
    </source>
</evidence>
<dbReference type="Proteomes" id="UP000184111">
    <property type="component" value="Unassembled WGS sequence"/>
</dbReference>
<dbReference type="Gene3D" id="1.25.40.10">
    <property type="entry name" value="Tetratricopeptide repeat domain"/>
    <property type="match status" value="1"/>
</dbReference>
<dbReference type="PANTHER" id="PTHR47691:SF3">
    <property type="entry name" value="HTH-TYPE TRANSCRIPTIONAL REGULATOR RV0890C-RELATED"/>
    <property type="match status" value="1"/>
</dbReference>
<evidence type="ECO:0000259" key="2">
    <source>
        <dbReference type="Pfam" id="PF13401"/>
    </source>
</evidence>
<keyword evidence="5" id="KW-1185">Reference proteome</keyword>
<feature type="domain" description="ORC1/DEAH AAA+ ATPase" evidence="2">
    <location>
        <begin position="67"/>
        <end position="178"/>
    </location>
</feature>
<feature type="region of interest" description="Disordered" evidence="1">
    <location>
        <begin position="721"/>
        <end position="751"/>
    </location>
</feature>
<dbReference type="PANTHER" id="PTHR47691">
    <property type="entry name" value="REGULATOR-RELATED"/>
    <property type="match status" value="1"/>
</dbReference>
<dbReference type="Gene3D" id="3.40.50.300">
    <property type="entry name" value="P-loop containing nucleotide triphosphate hydrolases"/>
    <property type="match status" value="1"/>
</dbReference>
<dbReference type="InterPro" id="IPR027417">
    <property type="entry name" value="P-loop_NTPase"/>
</dbReference>
<organism evidence="4 5">
    <name type="scientific">Actinacidiphila paucisporea</name>
    <dbReference type="NCBI Taxonomy" id="310782"/>
    <lineage>
        <taxon>Bacteria</taxon>
        <taxon>Bacillati</taxon>
        <taxon>Actinomycetota</taxon>
        <taxon>Actinomycetes</taxon>
        <taxon>Kitasatosporales</taxon>
        <taxon>Streptomycetaceae</taxon>
        <taxon>Actinacidiphila</taxon>
    </lineage>
</organism>
<name>A0A1M7QR83_9ACTN</name>
<feature type="compositionally biased region" description="Low complexity" evidence="1">
    <location>
        <begin position="734"/>
        <end position="751"/>
    </location>
</feature>
<evidence type="ECO:0000259" key="3">
    <source>
        <dbReference type="Pfam" id="PF25872"/>
    </source>
</evidence>
<dbReference type="Pfam" id="PF13401">
    <property type="entry name" value="AAA_22"/>
    <property type="match status" value="1"/>
</dbReference>
<reference evidence="4 5" key="1">
    <citation type="submission" date="2016-11" db="EMBL/GenBank/DDBJ databases">
        <authorList>
            <person name="Jaros S."/>
            <person name="Januszkiewicz K."/>
            <person name="Wedrychowicz H."/>
        </authorList>
    </citation>
    <scope>NUCLEOTIDE SEQUENCE [LARGE SCALE GENOMIC DNA]</scope>
    <source>
        <strain evidence="4 5">CGMCC 4.2025</strain>
    </source>
</reference>